<dbReference type="InterPro" id="IPR012340">
    <property type="entry name" value="NA-bd_OB-fold"/>
</dbReference>
<dbReference type="Proteomes" id="UP001303899">
    <property type="component" value="Unassembled WGS sequence"/>
</dbReference>
<gene>
    <name evidence="1" type="ORF">VB776_10675</name>
</gene>
<sequence>MLNELINHKEVDWNEIKKKYPIWKKLECRVIAHRPFGVFLDIGDKEVLGIITVIDFDNDTVYPALESFVNGVVIGYTDDARNQIWISINPKVISGEKLPFGH</sequence>
<organism evidence="1 2">
    <name type="scientific">Arcicella gelida</name>
    <dbReference type="NCBI Taxonomy" id="2984195"/>
    <lineage>
        <taxon>Bacteria</taxon>
        <taxon>Pseudomonadati</taxon>
        <taxon>Bacteroidota</taxon>
        <taxon>Cytophagia</taxon>
        <taxon>Cytophagales</taxon>
        <taxon>Flectobacillaceae</taxon>
        <taxon>Arcicella</taxon>
    </lineage>
</organism>
<keyword evidence="2" id="KW-1185">Reference proteome</keyword>
<evidence type="ECO:0000313" key="1">
    <source>
        <dbReference type="EMBL" id="MEA5403382.1"/>
    </source>
</evidence>
<reference evidence="1 2" key="1">
    <citation type="submission" date="2023-12" db="EMBL/GenBank/DDBJ databases">
        <title>Novel species of the genus Arcicella isolated from rivers.</title>
        <authorList>
            <person name="Lu H."/>
        </authorList>
    </citation>
    <scope>NUCLEOTIDE SEQUENCE [LARGE SCALE GENOMIC DNA]</scope>
    <source>
        <strain evidence="1 2">DC2W</strain>
    </source>
</reference>
<protein>
    <recommendedName>
        <fullName evidence="3">RNA-binding protein</fullName>
    </recommendedName>
</protein>
<proteinExistence type="predicted"/>
<evidence type="ECO:0008006" key="3">
    <source>
        <dbReference type="Google" id="ProtNLM"/>
    </source>
</evidence>
<accession>A0ABU5S4N1</accession>
<dbReference type="RefSeq" id="WP_323328837.1">
    <property type="nucleotide sequence ID" value="NZ_JAYGIL010000011.1"/>
</dbReference>
<name>A0ABU5S4N1_9BACT</name>
<evidence type="ECO:0000313" key="2">
    <source>
        <dbReference type="Proteomes" id="UP001303899"/>
    </source>
</evidence>
<comment type="caution">
    <text evidence="1">The sequence shown here is derived from an EMBL/GenBank/DDBJ whole genome shotgun (WGS) entry which is preliminary data.</text>
</comment>
<dbReference type="EMBL" id="JAYGIL010000011">
    <property type="protein sequence ID" value="MEA5403382.1"/>
    <property type="molecule type" value="Genomic_DNA"/>
</dbReference>
<dbReference type="SUPFAM" id="SSF50249">
    <property type="entry name" value="Nucleic acid-binding proteins"/>
    <property type="match status" value="1"/>
</dbReference>